<evidence type="ECO:0000313" key="5">
    <source>
        <dbReference type="Proteomes" id="UP000738349"/>
    </source>
</evidence>
<dbReference type="PANTHER" id="PTHR38166:SF1">
    <property type="entry name" value="C2H2-TYPE DOMAIN-CONTAINING PROTEIN"/>
    <property type="match status" value="1"/>
</dbReference>
<feature type="compositionally biased region" description="Polar residues" evidence="2">
    <location>
        <begin position="48"/>
        <end position="59"/>
    </location>
</feature>
<comment type="caution">
    <text evidence="4">The sequence shown here is derived from an EMBL/GenBank/DDBJ whole genome shotgun (WGS) entry which is preliminary data.</text>
</comment>
<dbReference type="GO" id="GO:0008270">
    <property type="term" value="F:zinc ion binding"/>
    <property type="evidence" value="ECO:0007669"/>
    <property type="project" value="UniProtKB-KW"/>
</dbReference>
<evidence type="ECO:0000256" key="1">
    <source>
        <dbReference type="PROSITE-ProRule" id="PRU00042"/>
    </source>
</evidence>
<dbReference type="PROSITE" id="PS50157">
    <property type="entry name" value="ZINC_FINGER_C2H2_2"/>
    <property type="match status" value="1"/>
</dbReference>
<evidence type="ECO:0000313" key="4">
    <source>
        <dbReference type="EMBL" id="KAH7129006.1"/>
    </source>
</evidence>
<evidence type="ECO:0000259" key="3">
    <source>
        <dbReference type="PROSITE" id="PS50157"/>
    </source>
</evidence>
<name>A0A9P9E1G7_9HYPO</name>
<evidence type="ECO:0000256" key="2">
    <source>
        <dbReference type="SAM" id="MobiDB-lite"/>
    </source>
</evidence>
<reference evidence="4" key="1">
    <citation type="journal article" date="2021" name="Nat. Commun.">
        <title>Genetic determinants of endophytism in the Arabidopsis root mycobiome.</title>
        <authorList>
            <person name="Mesny F."/>
            <person name="Miyauchi S."/>
            <person name="Thiergart T."/>
            <person name="Pickel B."/>
            <person name="Atanasova L."/>
            <person name="Karlsson M."/>
            <person name="Huettel B."/>
            <person name="Barry K.W."/>
            <person name="Haridas S."/>
            <person name="Chen C."/>
            <person name="Bauer D."/>
            <person name="Andreopoulos W."/>
            <person name="Pangilinan J."/>
            <person name="LaButti K."/>
            <person name="Riley R."/>
            <person name="Lipzen A."/>
            <person name="Clum A."/>
            <person name="Drula E."/>
            <person name="Henrissat B."/>
            <person name="Kohler A."/>
            <person name="Grigoriev I.V."/>
            <person name="Martin F.M."/>
            <person name="Hacquard S."/>
        </authorList>
    </citation>
    <scope>NUCLEOTIDE SEQUENCE</scope>
    <source>
        <strain evidence="4">MPI-CAGE-AT-0147</strain>
    </source>
</reference>
<dbReference type="AlphaFoldDB" id="A0A9P9E1G7"/>
<gene>
    <name evidence="4" type="ORF">EDB81DRAFT_950762</name>
</gene>
<sequence>MSPGEVASRRREFLIDRLMIWLQRILGQRVLEWTRSRADSSSEHKSDLTSSNDLSQLTGPSLRRGSKRQRQNADEKERGNGNETTLQKRRKGGAETPVFFACPFLKHNEGRYRHPKWTCCWHGWPTVHRVKEHLYRRHVLPRYQCSRCGQDLASLAGLTEHQRLLIPCQLEYLEPREGIDEDQERRLRARQKKDSEDNKWFEVYRILFPHDELVPSPYQAFFVSEHTPSFSQDSTTVLERFEVFSQSEFPRRMRPHIEDLVDRAVEQTLTPDILSRAFASVLQSMFNTFRERNGTAEANAYDIATPVQPVASGNVNESRLTSLLDVEGQANLSTPDMHLLADMVGHSPSQQLEFDFDTFSELLQEDQA</sequence>
<dbReference type="EMBL" id="JAGMUV010000018">
    <property type="protein sequence ID" value="KAH7129006.1"/>
    <property type="molecule type" value="Genomic_DNA"/>
</dbReference>
<dbReference type="InterPro" id="IPR013087">
    <property type="entry name" value="Znf_C2H2_type"/>
</dbReference>
<feature type="region of interest" description="Disordered" evidence="2">
    <location>
        <begin position="41"/>
        <end position="91"/>
    </location>
</feature>
<dbReference type="PANTHER" id="PTHR38166">
    <property type="entry name" value="C2H2-TYPE DOMAIN-CONTAINING PROTEIN-RELATED"/>
    <property type="match status" value="1"/>
</dbReference>
<keyword evidence="5" id="KW-1185">Reference proteome</keyword>
<feature type="compositionally biased region" description="Basic and acidic residues" evidence="2">
    <location>
        <begin position="71"/>
        <end position="80"/>
    </location>
</feature>
<dbReference type="OrthoDB" id="4161727at2759"/>
<keyword evidence="1" id="KW-0862">Zinc</keyword>
<proteinExistence type="predicted"/>
<accession>A0A9P9E1G7</accession>
<organism evidence="4 5">
    <name type="scientific">Dactylonectria macrodidyma</name>
    <dbReference type="NCBI Taxonomy" id="307937"/>
    <lineage>
        <taxon>Eukaryota</taxon>
        <taxon>Fungi</taxon>
        <taxon>Dikarya</taxon>
        <taxon>Ascomycota</taxon>
        <taxon>Pezizomycotina</taxon>
        <taxon>Sordariomycetes</taxon>
        <taxon>Hypocreomycetidae</taxon>
        <taxon>Hypocreales</taxon>
        <taxon>Nectriaceae</taxon>
        <taxon>Dactylonectria</taxon>
    </lineage>
</organism>
<feature type="domain" description="C2H2-type" evidence="3">
    <location>
        <begin position="143"/>
        <end position="164"/>
    </location>
</feature>
<keyword evidence="1" id="KW-0479">Metal-binding</keyword>
<protein>
    <recommendedName>
        <fullName evidence="3">C2H2-type domain-containing protein</fullName>
    </recommendedName>
</protein>
<keyword evidence="1" id="KW-0863">Zinc-finger</keyword>
<dbReference type="Proteomes" id="UP000738349">
    <property type="component" value="Unassembled WGS sequence"/>
</dbReference>